<dbReference type="InterPro" id="IPR009010">
    <property type="entry name" value="Asp_de-COase-like_dom_sf"/>
</dbReference>
<dbReference type="GO" id="GO:0016020">
    <property type="term" value="C:membrane"/>
    <property type="evidence" value="ECO:0007669"/>
    <property type="project" value="TreeGrafter"/>
</dbReference>
<keyword evidence="5" id="KW-0411">Iron-sulfur</keyword>
<dbReference type="PANTHER" id="PTHR43105">
    <property type="entry name" value="RESPIRATORY NITRATE REDUCTASE"/>
    <property type="match status" value="1"/>
</dbReference>
<dbReference type="InterPro" id="IPR006655">
    <property type="entry name" value="Mopterin_OxRdtase_prok_CS"/>
</dbReference>
<dbReference type="GO" id="GO:0016491">
    <property type="term" value="F:oxidoreductase activity"/>
    <property type="evidence" value="ECO:0007669"/>
    <property type="project" value="UniProtKB-KW"/>
</dbReference>
<keyword evidence="1" id="KW-0004">4Fe-4S</keyword>
<dbReference type="GO" id="GO:0043546">
    <property type="term" value="F:molybdopterin cofactor binding"/>
    <property type="evidence" value="ECO:0007669"/>
    <property type="project" value="InterPro"/>
</dbReference>
<evidence type="ECO:0000256" key="1">
    <source>
        <dbReference type="ARBA" id="ARBA00022485"/>
    </source>
</evidence>
<evidence type="ECO:0000256" key="5">
    <source>
        <dbReference type="ARBA" id="ARBA00023014"/>
    </source>
</evidence>
<evidence type="ECO:0000256" key="3">
    <source>
        <dbReference type="ARBA" id="ARBA00023002"/>
    </source>
</evidence>
<dbReference type="PROSITE" id="PS00932">
    <property type="entry name" value="MOLYBDOPTERIN_PROK_3"/>
    <property type="match status" value="1"/>
</dbReference>
<dbReference type="GO" id="GO:0046872">
    <property type="term" value="F:metal ion binding"/>
    <property type="evidence" value="ECO:0007669"/>
    <property type="project" value="UniProtKB-KW"/>
</dbReference>
<dbReference type="Pfam" id="PF01568">
    <property type="entry name" value="Molydop_binding"/>
    <property type="match status" value="1"/>
</dbReference>
<name>A0A5C2H8Y4_9BACT</name>
<dbReference type="GO" id="GO:0045333">
    <property type="term" value="P:cellular respiration"/>
    <property type="evidence" value="ECO:0007669"/>
    <property type="project" value="UniProtKB-ARBA"/>
</dbReference>
<dbReference type="SMART" id="SM00926">
    <property type="entry name" value="Molybdop_Fe4S4"/>
    <property type="match status" value="1"/>
</dbReference>
<dbReference type="Pfam" id="PF04879">
    <property type="entry name" value="Molybdop_Fe4S4"/>
    <property type="match status" value="1"/>
</dbReference>
<keyword evidence="7" id="KW-1185">Reference proteome</keyword>
<dbReference type="KEGG" id="apai:APAC_2337"/>
<evidence type="ECO:0000313" key="6">
    <source>
        <dbReference type="EMBL" id="QEP35397.1"/>
    </source>
</evidence>
<gene>
    <name evidence="6" type="primary">narB</name>
    <name evidence="6" type="ORF">APAC_2337</name>
</gene>
<keyword evidence="2" id="KW-0479">Metal-binding</keyword>
<evidence type="ECO:0000256" key="4">
    <source>
        <dbReference type="ARBA" id="ARBA00023004"/>
    </source>
</evidence>
<dbReference type="RefSeq" id="WP_130234292.1">
    <property type="nucleotide sequence ID" value="NZ_BMEF01000009.1"/>
</dbReference>
<reference evidence="6 7" key="3">
    <citation type="submission" date="2019-09" db="EMBL/GenBank/DDBJ databases">
        <title>Taxonomic note: a critical rebuttal of the proposed division of the genus Arcobacter into six genera, emended descriptions of Arcobacter anaerophilus and the genus Arcobacter, and an assessment of genus-level boundaries for Epsilonproteobacteria using in silico genomic comparator tools.</title>
        <authorList>
            <person name="On S.L.W."/>
            <person name="Miller W.G."/>
            <person name="Biggs P."/>
            <person name="Cornelius A."/>
            <person name="Vandamme P."/>
        </authorList>
    </citation>
    <scope>NUCLEOTIDE SEQUENCE [LARGE SCALE GENOMIC DNA]</scope>
    <source>
        <strain evidence="6 7">LMG 26638</strain>
    </source>
</reference>
<accession>A0A5C2H8Y4</accession>
<dbReference type="SUPFAM" id="SSF50692">
    <property type="entry name" value="ADC-like"/>
    <property type="match status" value="1"/>
</dbReference>
<dbReference type="InterPro" id="IPR006657">
    <property type="entry name" value="MoPterin_dinucl-bd_dom"/>
</dbReference>
<dbReference type="Pfam" id="PF00384">
    <property type="entry name" value="Molybdopterin"/>
    <property type="match status" value="1"/>
</dbReference>
<dbReference type="CDD" id="cd00508">
    <property type="entry name" value="MopB_CT_Fdh-Nap-like"/>
    <property type="match status" value="1"/>
</dbReference>
<dbReference type="GO" id="GO:0051539">
    <property type="term" value="F:4 iron, 4 sulfur cluster binding"/>
    <property type="evidence" value="ECO:0007669"/>
    <property type="project" value="UniProtKB-KW"/>
</dbReference>
<dbReference type="Gene3D" id="3.40.50.740">
    <property type="match status" value="1"/>
</dbReference>
<organism evidence="6 7">
    <name type="scientific">Malaciobacter pacificus</name>
    <dbReference type="NCBI Taxonomy" id="1080223"/>
    <lineage>
        <taxon>Bacteria</taxon>
        <taxon>Pseudomonadati</taxon>
        <taxon>Campylobacterota</taxon>
        <taxon>Epsilonproteobacteria</taxon>
        <taxon>Campylobacterales</taxon>
        <taxon>Arcobacteraceae</taxon>
        <taxon>Malaciobacter</taxon>
    </lineage>
</organism>
<dbReference type="Gene3D" id="2.40.40.20">
    <property type="match status" value="1"/>
</dbReference>
<dbReference type="PANTHER" id="PTHR43105:SF9">
    <property type="entry name" value="NADPH-FE(3+) OXIDOREDUCTASE SUBUNIT ALPHA"/>
    <property type="match status" value="1"/>
</dbReference>
<keyword evidence="3" id="KW-0560">Oxidoreductase</keyword>
<dbReference type="OrthoDB" id="9757870at2"/>
<evidence type="ECO:0000313" key="7">
    <source>
        <dbReference type="Proteomes" id="UP000322726"/>
    </source>
</evidence>
<proteinExistence type="predicted"/>
<protein>
    <submittedName>
        <fullName evidence="6">Nitrate reductase</fullName>
    </submittedName>
</protein>
<dbReference type="Gene3D" id="3.40.228.10">
    <property type="entry name" value="Dimethylsulfoxide Reductase, domain 2"/>
    <property type="match status" value="1"/>
</dbReference>
<dbReference type="InterPro" id="IPR006656">
    <property type="entry name" value="Mopterin_OxRdtase"/>
</dbReference>
<dbReference type="Proteomes" id="UP000322726">
    <property type="component" value="Chromosome"/>
</dbReference>
<evidence type="ECO:0000256" key="2">
    <source>
        <dbReference type="ARBA" id="ARBA00022723"/>
    </source>
</evidence>
<dbReference type="AlphaFoldDB" id="A0A5C2H8Y4"/>
<sequence>MLIKSVCGYCGVGCGLEFEKDRLVGDVIYPTNEGKVCSKGVSELISIQTPTRLLRPHIREDINDDFKVSSWEDTINTIAKKILQTPKEKIGFYLSGQLLTEDYYIANKLGKGFIGTNNVDTNSRTCMASAVVAYKKSIGIDYVPVSMNDIFQSNLLILIGANTAEAHVVFHNRIKKAKKAGLKIVVIDPRFTDTAKIADLYLPIKPGSDIDLLNLISKRIIDEDLIDHDFVSNHVNNFDLLVNKFKRIPVTKMLKRTGLTKEQFEDFWILFKESPNIISAWTMGLNQSVQGVDKNLALINIHLLTGKIFKLGNGPLSLTGQPNAMGGREVGGLSTMLAVHLGFDKESIKKVNEFWKTNKVNDSKGLTATEMLDNKLDVLIICHTDPVYHLPNRNKVEQLIKKIPFVVEINAYENSESAKFSHIRLPAAPWGEKEGTQTNLDRTVTKQEKLTRTSIDCKPDWEIFMLIAHQLGFQNEFNYKCPEDIFKEYQEMTKLNPHINMYDTSYEQLEKEPFIWGEDIRKNRQFFTPNKKANLHFVENKLLSEKTNLKYPFILLTGRTRDQWHSGTKTNLPRTLLKYKDLNFCEISSEDAKKLNIDDGDEIRVSSKRGEITTKALITDSINTGTIFIPISNREINYLTNDLLDKDSLQPDYNHSAVKIEKN</sequence>
<dbReference type="EMBL" id="CP035928">
    <property type="protein sequence ID" value="QEP35397.1"/>
    <property type="molecule type" value="Genomic_DNA"/>
</dbReference>
<dbReference type="InterPro" id="IPR006963">
    <property type="entry name" value="Mopterin_OxRdtase_4Fe-4S_dom"/>
</dbReference>
<dbReference type="SUPFAM" id="SSF53706">
    <property type="entry name" value="Formate dehydrogenase/DMSO reductase, domains 1-3"/>
    <property type="match status" value="1"/>
</dbReference>
<dbReference type="Gene3D" id="2.20.25.90">
    <property type="entry name" value="ADC-like domains"/>
    <property type="match status" value="1"/>
</dbReference>
<dbReference type="InterPro" id="IPR050123">
    <property type="entry name" value="Prok_molybdopt-oxidoreductase"/>
</dbReference>
<reference evidence="7" key="2">
    <citation type="submission" date="2019-09" db="EMBL/GenBank/DDBJ databases">
        <title>Complete genome sequencing of four Arcobacter species reveals a diverse suite of mobile elements.</title>
        <authorList>
            <person name="On S.L.W."/>
            <person name="Miller W.G."/>
            <person name="Biggs P."/>
            <person name="Cornelius A."/>
            <person name="Vandamme P."/>
        </authorList>
    </citation>
    <scope>NUCLEOTIDE SEQUENCE [LARGE SCALE GENOMIC DNA]</scope>
    <source>
        <strain evidence="7">LMG 26638</strain>
    </source>
</reference>
<reference evidence="6 7" key="1">
    <citation type="submission" date="2019-09" db="EMBL/GenBank/DDBJ databases">
        <title>Complete genome sequencing of four Arcobacter species reveals a diverse suite of mobile elements.</title>
        <authorList>
            <person name="Miller W.G."/>
            <person name="Yee E."/>
            <person name="Bono J.L."/>
        </authorList>
    </citation>
    <scope>NUCLEOTIDE SEQUENCE [LARGE SCALE GENOMIC DNA]</scope>
    <source>
        <strain evidence="6 7">LMG 26638</strain>
    </source>
</reference>
<keyword evidence="4" id="KW-0408">Iron</keyword>